<accession>A0A6N0NSS5</accession>
<protein>
    <recommendedName>
        <fullName evidence="3">ArsR family transcriptional regulator</fullName>
    </recommendedName>
</protein>
<evidence type="ECO:0000313" key="2">
    <source>
        <dbReference type="Proteomes" id="UP000509301"/>
    </source>
</evidence>
<dbReference type="OrthoDB" id="40588at2157"/>
<evidence type="ECO:0008006" key="3">
    <source>
        <dbReference type="Google" id="ProtNLM"/>
    </source>
</evidence>
<reference evidence="1 2" key="1">
    <citation type="submission" date="2020-02" db="EMBL/GenBank/DDBJ databases">
        <title>Comparative genome analysis reveals the metabolism and evolution of the thermophilic archaeal genus Metallosphaera.</title>
        <authorList>
            <person name="Jiang C."/>
        </authorList>
    </citation>
    <scope>NUCLEOTIDE SEQUENCE [LARGE SCALE GENOMIC DNA]</scope>
    <source>
        <strain evidence="1 2">Ric-A</strain>
    </source>
</reference>
<dbReference type="RefSeq" id="WP_174630024.1">
    <property type="nucleotide sequence ID" value="NZ_CP049074.1"/>
</dbReference>
<keyword evidence="2" id="KW-1185">Reference proteome</keyword>
<name>A0A6N0NSS5_9CREN</name>
<proteinExistence type="predicted"/>
<evidence type="ECO:0000313" key="1">
    <source>
        <dbReference type="EMBL" id="QKQ99751.1"/>
    </source>
</evidence>
<dbReference type="EMBL" id="CP049074">
    <property type="protein sequence ID" value="QKQ99751.1"/>
    <property type="molecule type" value="Genomic_DNA"/>
</dbReference>
<dbReference type="GeneID" id="55641188"/>
<organism evidence="1 2">
    <name type="scientific">Metallosphaera tengchongensis</name>
    <dbReference type="NCBI Taxonomy" id="1532350"/>
    <lineage>
        <taxon>Archaea</taxon>
        <taxon>Thermoproteota</taxon>
        <taxon>Thermoprotei</taxon>
        <taxon>Sulfolobales</taxon>
        <taxon>Sulfolobaceae</taxon>
        <taxon>Metallosphaera</taxon>
    </lineage>
</organism>
<dbReference type="Proteomes" id="UP000509301">
    <property type="component" value="Chromosome"/>
</dbReference>
<dbReference type="AlphaFoldDB" id="A0A6N0NSS5"/>
<sequence>MNLREEIINLLKNRPMISEELRDKLMEKGVRFSPLEFRETLASMVRDGTVEKTPDYERRKFYFKLRSGSF</sequence>
<gene>
    <name evidence="1" type="ORF">GWK48_04525</name>
</gene>
<dbReference type="KEGG" id="mten:GWK48_04525"/>